<keyword evidence="2" id="KW-1185">Reference proteome</keyword>
<dbReference type="RefSeq" id="WP_204286673.1">
    <property type="nucleotide sequence ID" value="NZ_BAABEJ010000014.1"/>
</dbReference>
<dbReference type="Gene3D" id="2.60.120.620">
    <property type="entry name" value="q2cbj1_9rhob like domain"/>
    <property type="match status" value="1"/>
</dbReference>
<dbReference type="Proteomes" id="UP000651728">
    <property type="component" value="Unassembled WGS sequence"/>
</dbReference>
<proteinExistence type="predicted"/>
<organism evidence="1 2">
    <name type="scientific">Microbispora amethystogenes</name>
    <dbReference type="NCBI Taxonomy" id="1427754"/>
    <lineage>
        <taxon>Bacteria</taxon>
        <taxon>Bacillati</taxon>
        <taxon>Actinomycetota</taxon>
        <taxon>Actinomycetes</taxon>
        <taxon>Streptosporangiales</taxon>
        <taxon>Streptosporangiaceae</taxon>
        <taxon>Microbispora</taxon>
    </lineage>
</organism>
<dbReference type="EMBL" id="BOOB01000027">
    <property type="protein sequence ID" value="GIH33737.1"/>
    <property type="molecule type" value="Genomic_DNA"/>
</dbReference>
<reference evidence="1 2" key="1">
    <citation type="submission" date="2021-01" db="EMBL/GenBank/DDBJ databases">
        <title>Whole genome shotgun sequence of Microbispora amethystogenes NBRC 101907.</title>
        <authorList>
            <person name="Komaki H."/>
            <person name="Tamura T."/>
        </authorList>
    </citation>
    <scope>NUCLEOTIDE SEQUENCE [LARGE SCALE GENOMIC DNA]</scope>
    <source>
        <strain evidence="1 2">NBRC 101907</strain>
    </source>
</reference>
<protein>
    <submittedName>
        <fullName evidence="1">Uncharacterized protein</fullName>
    </submittedName>
</protein>
<sequence length="422" mass="47274">MTTTDSPAGIPALRRTTTALLEAGRRSEAFALWSGADFSDDDLGWLSERAGELMRSTDLTLAGEFAHLLASIRRGSRWFPAKRADGAARPIERFITIHKLRHDIEQFTYLLESGDLGDEFRAVVRAYTETADRLLAAGVDPDQHVPFDEQAEAAIGDVFNRIVTLQPAPRLPRALSDSWNGQEVTERYLASRAGLVVVDNFLSPAALDAVRRFCAGSTVWFGNRYANGRLGAFFHDGFNCPLLLQVAEELRGTLPDVLGPYPLRQLWGFKNKDYLPGDTTTHADFAAVNVNFWITPTEANLDESSGGLIVYGVDAPPDWNFHMYNGRQDLIKPFLARRKAESVTIPYRANRAIIFNSDLFHATAEVRFRPGYENRRVNITMLYGERADDVHHPGLSRQATPNQIPYRPAWRSNALTRRRAGR</sequence>
<gene>
    <name evidence="1" type="ORF">Mam01_39010</name>
</gene>
<accession>A0ABQ4FFY7</accession>
<evidence type="ECO:0000313" key="1">
    <source>
        <dbReference type="EMBL" id="GIH33737.1"/>
    </source>
</evidence>
<name>A0ABQ4FFY7_9ACTN</name>
<evidence type="ECO:0000313" key="2">
    <source>
        <dbReference type="Proteomes" id="UP000651728"/>
    </source>
</evidence>
<dbReference type="SUPFAM" id="SSF51197">
    <property type="entry name" value="Clavaminate synthase-like"/>
    <property type="match status" value="1"/>
</dbReference>
<comment type="caution">
    <text evidence="1">The sequence shown here is derived from an EMBL/GenBank/DDBJ whole genome shotgun (WGS) entry which is preliminary data.</text>
</comment>